<evidence type="ECO:0000313" key="6">
    <source>
        <dbReference type="Proteomes" id="UP001212841"/>
    </source>
</evidence>
<feature type="non-terminal residue" evidence="5">
    <location>
        <position position="1"/>
    </location>
</feature>
<name>A0AAD5S106_9FUNG</name>
<keyword evidence="2 3" id="KW-0342">GTP-binding</keyword>
<keyword evidence="4" id="KW-0479">Metal-binding</keyword>
<proteinExistence type="predicted"/>
<protein>
    <recommendedName>
        <fullName evidence="7">ADP-ribosylation factor</fullName>
    </recommendedName>
</protein>
<dbReference type="GO" id="GO:0005525">
    <property type="term" value="F:GTP binding"/>
    <property type="evidence" value="ECO:0007669"/>
    <property type="project" value="UniProtKB-KW"/>
</dbReference>
<dbReference type="InterPro" id="IPR024156">
    <property type="entry name" value="Small_GTPase_ARF"/>
</dbReference>
<feature type="binding site" evidence="3">
    <location>
        <position position="34"/>
    </location>
    <ligand>
        <name>GTP</name>
        <dbReference type="ChEBI" id="CHEBI:37565"/>
    </ligand>
</feature>
<accession>A0AAD5S106</accession>
<keyword evidence="4" id="KW-0460">Magnesium</keyword>
<dbReference type="PANTHER" id="PTHR11711">
    <property type="entry name" value="ADP RIBOSYLATION FACTOR-RELATED"/>
    <property type="match status" value="1"/>
</dbReference>
<dbReference type="Gene3D" id="3.40.50.300">
    <property type="entry name" value="P-loop containing nucleotide triphosphate hydrolases"/>
    <property type="match status" value="1"/>
</dbReference>
<dbReference type="SUPFAM" id="SSF52540">
    <property type="entry name" value="P-loop containing nucleoside triphosphate hydrolases"/>
    <property type="match status" value="1"/>
</dbReference>
<dbReference type="AlphaFoldDB" id="A0AAD5S106"/>
<evidence type="ECO:0000256" key="2">
    <source>
        <dbReference type="ARBA" id="ARBA00023134"/>
    </source>
</evidence>
<evidence type="ECO:0000256" key="3">
    <source>
        <dbReference type="PIRSR" id="PIRSR606689-1"/>
    </source>
</evidence>
<dbReference type="InterPro" id="IPR006689">
    <property type="entry name" value="Small_GTPase_ARF/SAR"/>
</dbReference>
<keyword evidence="1 3" id="KW-0547">Nucleotide-binding</keyword>
<dbReference type="Proteomes" id="UP001212841">
    <property type="component" value="Unassembled WGS sequence"/>
</dbReference>
<organism evidence="5 6">
    <name type="scientific">Rhizophlyctis rosea</name>
    <dbReference type="NCBI Taxonomy" id="64517"/>
    <lineage>
        <taxon>Eukaryota</taxon>
        <taxon>Fungi</taxon>
        <taxon>Fungi incertae sedis</taxon>
        <taxon>Chytridiomycota</taxon>
        <taxon>Chytridiomycota incertae sedis</taxon>
        <taxon>Chytridiomycetes</taxon>
        <taxon>Rhizophlyctidales</taxon>
        <taxon>Rhizophlyctidaceae</taxon>
        <taxon>Rhizophlyctis</taxon>
    </lineage>
</organism>
<reference evidence="5" key="1">
    <citation type="submission" date="2020-05" db="EMBL/GenBank/DDBJ databases">
        <title>Phylogenomic resolution of chytrid fungi.</title>
        <authorList>
            <person name="Stajich J.E."/>
            <person name="Amses K."/>
            <person name="Simmons R."/>
            <person name="Seto K."/>
            <person name="Myers J."/>
            <person name="Bonds A."/>
            <person name="Quandt C.A."/>
            <person name="Barry K."/>
            <person name="Liu P."/>
            <person name="Grigoriev I."/>
            <person name="Longcore J.E."/>
            <person name="James T.Y."/>
        </authorList>
    </citation>
    <scope>NUCLEOTIDE SEQUENCE</scope>
    <source>
        <strain evidence="5">JEL0318</strain>
    </source>
</reference>
<gene>
    <name evidence="5" type="ORF">HK097_006340</name>
</gene>
<dbReference type="Pfam" id="PF00025">
    <property type="entry name" value="Arf"/>
    <property type="match status" value="1"/>
</dbReference>
<comment type="caution">
    <text evidence="5">The sequence shown here is derived from an EMBL/GenBank/DDBJ whole genome shotgun (WGS) entry which is preliminary data.</text>
</comment>
<dbReference type="EMBL" id="JADGJD010002987">
    <property type="protein sequence ID" value="KAJ3026582.1"/>
    <property type="molecule type" value="Genomic_DNA"/>
</dbReference>
<evidence type="ECO:0000313" key="5">
    <source>
        <dbReference type="EMBL" id="KAJ3026582.1"/>
    </source>
</evidence>
<feature type="binding site" evidence="4">
    <location>
        <position position="9"/>
    </location>
    <ligand>
        <name>Mg(2+)</name>
        <dbReference type="ChEBI" id="CHEBI:18420"/>
    </ligand>
</feature>
<dbReference type="GO" id="GO:0003924">
    <property type="term" value="F:GTPase activity"/>
    <property type="evidence" value="ECO:0007669"/>
    <property type="project" value="InterPro"/>
</dbReference>
<dbReference type="GO" id="GO:0046872">
    <property type="term" value="F:metal ion binding"/>
    <property type="evidence" value="ECO:0007669"/>
    <property type="project" value="UniProtKB-KW"/>
</dbReference>
<sequence length="88" mass="9928">IPTPQILPTIGFTVDHFTPPTQKHLQFTVFDMSGQGKYRDLWAHYYPDANAIIFVIDIADRIRISVVKDELDLCLSHKGGFGSLNVVK</sequence>
<evidence type="ECO:0000256" key="4">
    <source>
        <dbReference type="PIRSR" id="PIRSR606689-2"/>
    </source>
</evidence>
<dbReference type="InterPro" id="IPR027417">
    <property type="entry name" value="P-loop_NTPase"/>
</dbReference>
<evidence type="ECO:0000256" key="1">
    <source>
        <dbReference type="ARBA" id="ARBA00022741"/>
    </source>
</evidence>
<evidence type="ECO:0008006" key="7">
    <source>
        <dbReference type="Google" id="ProtNLM"/>
    </source>
</evidence>
<keyword evidence="6" id="KW-1185">Reference proteome</keyword>